<keyword evidence="5" id="KW-0482">Metalloprotease</keyword>
<dbReference type="PANTHER" id="PTHR34858:SF1">
    <property type="entry name" value="CYSO-CYSTEINE PEPTIDASE"/>
    <property type="match status" value="1"/>
</dbReference>
<feature type="domain" description="MPN" evidence="6">
    <location>
        <begin position="6"/>
        <end position="133"/>
    </location>
</feature>
<evidence type="ECO:0000256" key="5">
    <source>
        <dbReference type="ARBA" id="ARBA00023049"/>
    </source>
</evidence>
<dbReference type="InterPro" id="IPR037518">
    <property type="entry name" value="MPN"/>
</dbReference>
<name>A0ABV6K9P4_9BACI</name>
<dbReference type="CDD" id="cd08070">
    <property type="entry name" value="MPN_like"/>
    <property type="match status" value="1"/>
</dbReference>
<dbReference type="PANTHER" id="PTHR34858">
    <property type="entry name" value="CYSO-CYSTEINE PEPTIDASE"/>
    <property type="match status" value="1"/>
</dbReference>
<evidence type="ECO:0000259" key="6">
    <source>
        <dbReference type="PROSITE" id="PS50249"/>
    </source>
</evidence>
<evidence type="ECO:0000313" key="7">
    <source>
        <dbReference type="EMBL" id="MFC0470033.1"/>
    </source>
</evidence>
<dbReference type="Pfam" id="PF14464">
    <property type="entry name" value="Prok-JAB"/>
    <property type="match status" value="1"/>
</dbReference>
<dbReference type="InterPro" id="IPR051929">
    <property type="entry name" value="VirAsm_ModProt"/>
</dbReference>
<dbReference type="SUPFAM" id="SSF102712">
    <property type="entry name" value="JAB1/MPN domain"/>
    <property type="match status" value="1"/>
</dbReference>
<accession>A0ABV6K9P4</accession>
<dbReference type="PROSITE" id="PS50249">
    <property type="entry name" value="MPN"/>
    <property type="match status" value="1"/>
</dbReference>
<dbReference type="InterPro" id="IPR028090">
    <property type="entry name" value="JAB_dom_prok"/>
</dbReference>
<dbReference type="InterPro" id="IPR000555">
    <property type="entry name" value="JAMM/MPN+_dom"/>
</dbReference>
<evidence type="ECO:0000256" key="4">
    <source>
        <dbReference type="ARBA" id="ARBA00022833"/>
    </source>
</evidence>
<evidence type="ECO:0000256" key="3">
    <source>
        <dbReference type="ARBA" id="ARBA00022801"/>
    </source>
</evidence>
<dbReference type="Proteomes" id="UP001589838">
    <property type="component" value="Unassembled WGS sequence"/>
</dbReference>
<keyword evidence="4" id="KW-0862">Zinc</keyword>
<dbReference type="Gene3D" id="3.40.140.10">
    <property type="entry name" value="Cytidine Deaminase, domain 2"/>
    <property type="match status" value="1"/>
</dbReference>
<proteinExistence type="predicted"/>
<keyword evidence="8" id="KW-1185">Reference proteome</keyword>
<organism evidence="7 8">
    <name type="scientific">Halalkalibacter kiskunsagensis</name>
    <dbReference type="NCBI Taxonomy" id="1548599"/>
    <lineage>
        <taxon>Bacteria</taxon>
        <taxon>Bacillati</taxon>
        <taxon>Bacillota</taxon>
        <taxon>Bacilli</taxon>
        <taxon>Bacillales</taxon>
        <taxon>Bacillaceae</taxon>
        <taxon>Halalkalibacter</taxon>
    </lineage>
</organism>
<sequence length="138" mass="15955">MEYGKIIIPASYYKEIVEHGKLNLPYEVCGLLAGIKDKVQSVWPLENEIKSDRRFFVGEKKIEETIKLIEKQGEKILAVFHSHPTTAPLPSSYDIENHFDEHVLMVIISYKSMNPKVKCYRIKNDSYKECPILIKPTS</sequence>
<dbReference type="SMART" id="SM00232">
    <property type="entry name" value="JAB_MPN"/>
    <property type="match status" value="1"/>
</dbReference>
<evidence type="ECO:0000256" key="2">
    <source>
        <dbReference type="ARBA" id="ARBA00022723"/>
    </source>
</evidence>
<reference evidence="7 8" key="1">
    <citation type="submission" date="2024-09" db="EMBL/GenBank/DDBJ databases">
        <authorList>
            <person name="Sun Q."/>
            <person name="Mori K."/>
        </authorList>
    </citation>
    <scope>NUCLEOTIDE SEQUENCE [LARGE SCALE GENOMIC DNA]</scope>
    <source>
        <strain evidence="7 8">NCAIM B.02610</strain>
    </source>
</reference>
<dbReference type="EMBL" id="JBHLUX010000017">
    <property type="protein sequence ID" value="MFC0470033.1"/>
    <property type="molecule type" value="Genomic_DNA"/>
</dbReference>
<evidence type="ECO:0000313" key="8">
    <source>
        <dbReference type="Proteomes" id="UP001589838"/>
    </source>
</evidence>
<gene>
    <name evidence="7" type="ORF">ACFFHM_05705</name>
</gene>
<keyword evidence="1" id="KW-0645">Protease</keyword>
<comment type="caution">
    <text evidence="7">The sequence shown here is derived from an EMBL/GenBank/DDBJ whole genome shotgun (WGS) entry which is preliminary data.</text>
</comment>
<protein>
    <submittedName>
        <fullName evidence="7">M67 family metallopeptidase</fullName>
    </submittedName>
</protein>
<dbReference type="RefSeq" id="WP_335961308.1">
    <property type="nucleotide sequence ID" value="NZ_JAXBLX010000016.1"/>
</dbReference>
<evidence type="ECO:0000256" key="1">
    <source>
        <dbReference type="ARBA" id="ARBA00022670"/>
    </source>
</evidence>
<keyword evidence="3" id="KW-0378">Hydrolase</keyword>
<keyword evidence="2" id="KW-0479">Metal-binding</keyword>